<keyword evidence="2" id="KW-0472">Membrane</keyword>
<proteinExistence type="predicted"/>
<feature type="transmembrane region" description="Helical" evidence="2">
    <location>
        <begin position="350"/>
        <end position="367"/>
    </location>
</feature>
<evidence type="ECO:0000313" key="5">
    <source>
        <dbReference type="Proteomes" id="UP001332192"/>
    </source>
</evidence>
<gene>
    <name evidence="4" type="ORF">U7230_11515</name>
</gene>
<sequence>MGRQAWSGSLAFALALAVVASPPAPVHARTAGAANPPARSGPDVRLETAWGFGGLTVAGALNPLRVSLVVPAGSGVQHVTLTVRITRKSLVSGRRAITEYRYPLTVPERAGATLWLAIPQDGPAATVEAEVQAAPGPQGAAGAGTGSASISLRVSAESVARGCLAVVLSPERSGWEWLSAWQAAGGAPCPLRVVYVVHPLDLPPMAEAWDAVSLLAVDPAFPLERAAPVQIEALLRYASSGRPVILPRSAPAHWSAGPARTLVAPGELARWPRVTRWSPEEAAGQGGPSPVQAALVAGRLGLVAASSTTRLPSGVSQGAAGEPWGSGVDPFRKDLADQLGSRPVSLPPRWVALAGAVAYGAAMWGWLRAYGRWRSGRWILAGAGLVVAALAAGSWAGRLVVREVTAPGGLLLVRPAPDMAEARSAAGYQAPGDAPRHGADTAGVQLLLAATGVRPGTWEIRSLPGGPELFPLPPWPEELPGGVVGLVAERCAGDEGGPSGWRLSLMPDRSPSNGKAGGDGDRTQGPPSSWVLPLAVEVSPGWVLAPGNVEGRMALVSVAGAVPAGLGEVEWDTWRLRPGPASRRLDAQEAHRLPLDAGTLETRLAELLSNPVSGERDLQDLVAAAARWGARLAATGEDGGTRPRYVVLAGRSLRPIARVRFETGPWQDVTPHVLAVAALSAGLLGGDGP</sequence>
<feature type="chain" id="PRO_5045584914" description="DUF2330 domain-containing protein" evidence="3">
    <location>
        <begin position="29"/>
        <end position="689"/>
    </location>
</feature>
<protein>
    <recommendedName>
        <fullName evidence="6">DUF2330 domain-containing protein</fullName>
    </recommendedName>
</protein>
<keyword evidence="3" id="KW-0732">Signal</keyword>
<feature type="transmembrane region" description="Helical" evidence="2">
    <location>
        <begin position="379"/>
        <end position="397"/>
    </location>
</feature>
<reference evidence="4 5" key="1">
    <citation type="journal article" date="2024" name="Front. Microbiol.">
        <title>Novel thermophilic genera Geochorda gen. nov. and Carboxydochorda gen. nov. from the deep terrestrial subsurface reveal the ecophysiological diversity in the class Limnochordia.</title>
        <authorList>
            <person name="Karnachuk O.V."/>
            <person name="Lukina A.P."/>
            <person name="Avakyan M.R."/>
            <person name="Kadnikov V.V."/>
            <person name="Begmatov S."/>
            <person name="Beletsky A.V."/>
            <person name="Vlasova K.G."/>
            <person name="Novikov A.A."/>
            <person name="Shcherbakova V.A."/>
            <person name="Mardanov A.V."/>
            <person name="Ravin N.V."/>
        </authorList>
    </citation>
    <scope>NUCLEOTIDE SEQUENCE [LARGE SCALE GENOMIC DNA]</scope>
    <source>
        <strain evidence="4 5">L945</strain>
    </source>
</reference>
<name>A0ABZ1BX86_9FIRM</name>
<organism evidence="4 5">
    <name type="scientific">Carboxydichorda subterranea</name>
    <dbReference type="NCBI Taxonomy" id="3109565"/>
    <lineage>
        <taxon>Bacteria</taxon>
        <taxon>Bacillati</taxon>
        <taxon>Bacillota</taxon>
        <taxon>Limnochordia</taxon>
        <taxon>Limnochordales</taxon>
        <taxon>Geochordaceae</taxon>
        <taxon>Carboxydichorda</taxon>
    </lineage>
</organism>
<accession>A0ABZ1BX86</accession>
<keyword evidence="2" id="KW-0812">Transmembrane</keyword>
<dbReference type="Proteomes" id="UP001332192">
    <property type="component" value="Chromosome"/>
</dbReference>
<evidence type="ECO:0000256" key="3">
    <source>
        <dbReference type="SAM" id="SignalP"/>
    </source>
</evidence>
<dbReference type="EMBL" id="CP141615">
    <property type="protein sequence ID" value="WRP16708.1"/>
    <property type="molecule type" value="Genomic_DNA"/>
</dbReference>
<dbReference type="RefSeq" id="WP_324715980.1">
    <property type="nucleotide sequence ID" value="NZ_CP141615.1"/>
</dbReference>
<feature type="signal peptide" evidence="3">
    <location>
        <begin position="1"/>
        <end position="28"/>
    </location>
</feature>
<evidence type="ECO:0008006" key="6">
    <source>
        <dbReference type="Google" id="ProtNLM"/>
    </source>
</evidence>
<evidence type="ECO:0000256" key="2">
    <source>
        <dbReference type="SAM" id="Phobius"/>
    </source>
</evidence>
<keyword evidence="2" id="KW-1133">Transmembrane helix</keyword>
<evidence type="ECO:0000256" key="1">
    <source>
        <dbReference type="SAM" id="MobiDB-lite"/>
    </source>
</evidence>
<evidence type="ECO:0000313" key="4">
    <source>
        <dbReference type="EMBL" id="WRP16708.1"/>
    </source>
</evidence>
<keyword evidence="5" id="KW-1185">Reference proteome</keyword>
<feature type="region of interest" description="Disordered" evidence="1">
    <location>
        <begin position="497"/>
        <end position="528"/>
    </location>
</feature>